<reference evidence="1" key="1">
    <citation type="journal article" date="2014" name="Int. J. Syst. Evol. Microbiol.">
        <title>Complete genome sequence of Corynebacterium casei LMG S-19264T (=DSM 44701T), isolated from a smear-ripened cheese.</title>
        <authorList>
            <consortium name="US DOE Joint Genome Institute (JGI-PGF)"/>
            <person name="Walter F."/>
            <person name="Albersmeier A."/>
            <person name="Kalinowski J."/>
            <person name="Ruckert C."/>
        </authorList>
    </citation>
    <scope>NUCLEOTIDE SEQUENCE</scope>
    <source>
        <strain evidence="1">KCTC 12711</strain>
    </source>
</reference>
<evidence type="ECO:0000313" key="1">
    <source>
        <dbReference type="EMBL" id="GHA18800.1"/>
    </source>
</evidence>
<accession>A0A918VQ63</accession>
<sequence>MMAIKAKQKYLSFTIKHPGEISLLSMEITLKIHQAGCLLMVRIASTLLC</sequence>
<comment type="caution">
    <text evidence="1">The sequence shown here is derived from an EMBL/GenBank/DDBJ whole genome shotgun (WGS) entry which is preliminary data.</text>
</comment>
<protein>
    <submittedName>
        <fullName evidence="1">Uncharacterized protein</fullName>
    </submittedName>
</protein>
<evidence type="ECO:0000313" key="2">
    <source>
        <dbReference type="Proteomes" id="UP000614811"/>
    </source>
</evidence>
<dbReference type="Proteomes" id="UP000614811">
    <property type="component" value="Unassembled WGS sequence"/>
</dbReference>
<name>A0A918VQ63_9GAMM</name>
<reference evidence="1" key="2">
    <citation type="submission" date="2020-09" db="EMBL/GenBank/DDBJ databases">
        <authorList>
            <person name="Sun Q."/>
            <person name="Kim S."/>
        </authorList>
    </citation>
    <scope>NUCLEOTIDE SEQUENCE</scope>
    <source>
        <strain evidence="1">KCTC 12711</strain>
    </source>
</reference>
<dbReference type="EMBL" id="BMXA01000007">
    <property type="protein sequence ID" value="GHA18800.1"/>
    <property type="molecule type" value="Genomic_DNA"/>
</dbReference>
<dbReference type="AlphaFoldDB" id="A0A918VQ63"/>
<organism evidence="1 2">
    <name type="scientific">Arenicella chitinivorans</name>
    <dbReference type="NCBI Taxonomy" id="1329800"/>
    <lineage>
        <taxon>Bacteria</taxon>
        <taxon>Pseudomonadati</taxon>
        <taxon>Pseudomonadota</taxon>
        <taxon>Gammaproteobacteria</taxon>
        <taxon>Arenicellales</taxon>
        <taxon>Arenicellaceae</taxon>
        <taxon>Arenicella</taxon>
    </lineage>
</organism>
<keyword evidence="2" id="KW-1185">Reference proteome</keyword>
<proteinExistence type="predicted"/>
<gene>
    <name evidence="1" type="ORF">GCM10008090_30520</name>
</gene>